<dbReference type="Pfam" id="PF13181">
    <property type="entry name" value="TPR_8"/>
    <property type="match status" value="1"/>
</dbReference>
<dbReference type="InterPro" id="IPR011990">
    <property type="entry name" value="TPR-like_helical_dom_sf"/>
</dbReference>
<gene>
    <name evidence="2" type="ORF">KQP761_LOCUS34990</name>
</gene>
<accession>A0A816GER3</accession>
<evidence type="ECO:0000259" key="1">
    <source>
        <dbReference type="Pfam" id="PF03496"/>
    </source>
</evidence>
<dbReference type="SUPFAM" id="SSF56399">
    <property type="entry name" value="ADP-ribosylation"/>
    <property type="match status" value="1"/>
</dbReference>
<evidence type="ECO:0000313" key="3">
    <source>
        <dbReference type="Proteomes" id="UP000663834"/>
    </source>
</evidence>
<dbReference type="OrthoDB" id="10013658at2759"/>
<dbReference type="Proteomes" id="UP000663834">
    <property type="component" value="Unassembled WGS sequence"/>
</dbReference>
<dbReference type="Gene3D" id="1.25.40.10">
    <property type="entry name" value="Tetratricopeptide repeat domain"/>
    <property type="match status" value="1"/>
</dbReference>
<dbReference type="InterPro" id="IPR019734">
    <property type="entry name" value="TPR_rpt"/>
</dbReference>
<dbReference type="PROSITE" id="PS51996">
    <property type="entry name" value="TR_MART"/>
    <property type="match status" value="1"/>
</dbReference>
<dbReference type="Gene3D" id="3.90.176.10">
    <property type="entry name" value="Toxin ADP-ribosyltransferase, Chain A, domain 1"/>
    <property type="match status" value="1"/>
</dbReference>
<organism evidence="2 3">
    <name type="scientific">Rotaria magnacalcarata</name>
    <dbReference type="NCBI Taxonomy" id="392030"/>
    <lineage>
        <taxon>Eukaryota</taxon>
        <taxon>Metazoa</taxon>
        <taxon>Spiralia</taxon>
        <taxon>Gnathifera</taxon>
        <taxon>Rotifera</taxon>
        <taxon>Eurotatoria</taxon>
        <taxon>Bdelloidea</taxon>
        <taxon>Philodinida</taxon>
        <taxon>Philodinidae</taxon>
        <taxon>Rotaria</taxon>
    </lineage>
</organism>
<evidence type="ECO:0000313" key="2">
    <source>
        <dbReference type="EMBL" id="CAF1674299.1"/>
    </source>
</evidence>
<protein>
    <recommendedName>
        <fullName evidence="1">ADP ribosyltransferase domain-containing protein</fullName>
    </recommendedName>
</protein>
<dbReference type="EMBL" id="CAJNOW010019655">
    <property type="protein sequence ID" value="CAF1674299.1"/>
    <property type="molecule type" value="Genomic_DNA"/>
</dbReference>
<sequence>MFSKLPFIQTHHAGDKYIFWLDLTSSHYANEATQWLRPHKIQFIPKEVNPLNILKVQPIEGFRSLLVNKNFTLRFGAKDEFSFDETVDISVYVDYSELRKSADCIRNWSEIFRKCTACGKEKLGERSDDNHLEKFSLVWLGANADVQKNQEMKRKLRTTINHCKEFDDADECKNYIEQTSKDDRLVLLISNQLARQIVPSIHQLRQVLGIYINSEDKNNDEKWSREFPKLKGVNVEFNELISQINEDHSNQKKMEEPLWINMFTTIDDAGKSTTGINGQFVFSQLLIDCLLRLKYNEMDKNELISCFEKECKGNQLELDRLHKFQKEYSRDKVLWWYTCDSFFYKTLNAALRKQNIHMMFLYRSFIIDMYHQLEHYQSKSPVRVYRYQLMSIDELSSLQKSIGQFVSVNSFLSTTNQREIAEFYMGDRTQQVDLERVLFEIIADPKVVMTKPFADISTLSHFADESEVLFMLGSIFRINSIIRDDEQVWVIEMSLCGDDEHSLKHVLGDMKRKIGAGETTLCTLGKVLWTMGKFDLAKKYYTRCVKELSHNDPLLLIAYDDLANIATQQNQYEESIQWSQNLAELKERMLSNDVVKTRETIISIHFGGLKATLTIFSLNGYVLNKLLDF</sequence>
<reference evidence="2" key="1">
    <citation type="submission" date="2021-02" db="EMBL/GenBank/DDBJ databases">
        <authorList>
            <person name="Nowell W R."/>
        </authorList>
    </citation>
    <scope>NUCLEOTIDE SEQUENCE</scope>
</reference>
<feature type="domain" description="ADP ribosyltransferase" evidence="1">
    <location>
        <begin position="344"/>
        <end position="482"/>
    </location>
</feature>
<proteinExistence type="predicted"/>
<dbReference type="InterPro" id="IPR003540">
    <property type="entry name" value="ADP-ribosyltransferase"/>
</dbReference>
<dbReference type="SUPFAM" id="SSF48452">
    <property type="entry name" value="TPR-like"/>
    <property type="match status" value="1"/>
</dbReference>
<dbReference type="AlphaFoldDB" id="A0A816GER3"/>
<name>A0A816GER3_9BILA</name>
<dbReference type="Pfam" id="PF03496">
    <property type="entry name" value="ADPrib_exo_Tox"/>
    <property type="match status" value="1"/>
</dbReference>
<comment type="caution">
    <text evidence="2">The sequence shown here is derived from an EMBL/GenBank/DDBJ whole genome shotgun (WGS) entry which is preliminary data.</text>
</comment>